<proteinExistence type="predicted"/>
<name>A0A1H8VJM8_9EURY</name>
<sequence>MQPFSPENLLIGLFLLVPGFIAAYIAISIAVVEKQIPKSEFIILCLVLSGIIDTIFLTVVGLLGHQITRPEGIESVFFSTRFHPEYVVILGIITIVVGAVLSWILIFDIPELIRGRMWGDKEIRRNPWQPWEGVLKKATQDRSVAQVLTSDDELVKGQVVEYSRAENPKEVYLYDPLWFDEHIGDWVEGGTGVLLLEEDIVRLEIVEAPKRPKEDE</sequence>
<keyword evidence="1" id="KW-0812">Transmembrane</keyword>
<dbReference type="OrthoDB" id="350519at2157"/>
<dbReference type="Pfam" id="PF19865">
    <property type="entry name" value="DUF6338"/>
    <property type="match status" value="1"/>
</dbReference>
<feature type="transmembrane region" description="Helical" evidence="1">
    <location>
        <begin position="12"/>
        <end position="32"/>
    </location>
</feature>
<dbReference type="AlphaFoldDB" id="A0A1H8VJM8"/>
<organism evidence="2 3">
    <name type="scientific">Halorientalis persicus</name>
    <dbReference type="NCBI Taxonomy" id="1367881"/>
    <lineage>
        <taxon>Archaea</taxon>
        <taxon>Methanobacteriati</taxon>
        <taxon>Methanobacteriota</taxon>
        <taxon>Stenosarchaea group</taxon>
        <taxon>Halobacteria</taxon>
        <taxon>Halobacteriales</taxon>
        <taxon>Haloarculaceae</taxon>
        <taxon>Halorientalis</taxon>
    </lineage>
</organism>
<protein>
    <submittedName>
        <fullName evidence="2">Uncharacterized protein</fullName>
    </submittedName>
</protein>
<dbReference type="Proteomes" id="UP000198775">
    <property type="component" value="Unassembled WGS sequence"/>
</dbReference>
<dbReference type="InterPro" id="IPR045919">
    <property type="entry name" value="DUF6338"/>
</dbReference>
<feature type="transmembrane region" description="Helical" evidence="1">
    <location>
        <begin position="86"/>
        <end position="107"/>
    </location>
</feature>
<reference evidence="3" key="1">
    <citation type="submission" date="2016-10" db="EMBL/GenBank/DDBJ databases">
        <authorList>
            <person name="Varghese N."/>
            <person name="Submissions S."/>
        </authorList>
    </citation>
    <scope>NUCLEOTIDE SEQUENCE [LARGE SCALE GENOMIC DNA]</scope>
    <source>
        <strain evidence="3">IBRC-M 10043</strain>
    </source>
</reference>
<dbReference type="EMBL" id="FOCX01000038">
    <property type="protein sequence ID" value="SEP15427.1"/>
    <property type="molecule type" value="Genomic_DNA"/>
</dbReference>
<accession>A0A1H8VJM8</accession>
<keyword evidence="3" id="KW-1185">Reference proteome</keyword>
<evidence type="ECO:0000256" key="1">
    <source>
        <dbReference type="SAM" id="Phobius"/>
    </source>
</evidence>
<dbReference type="RefSeq" id="WP_139203652.1">
    <property type="nucleotide sequence ID" value="NZ_FOCX01000038.1"/>
</dbReference>
<keyword evidence="1" id="KW-0472">Membrane</keyword>
<evidence type="ECO:0000313" key="2">
    <source>
        <dbReference type="EMBL" id="SEP15427.1"/>
    </source>
</evidence>
<feature type="transmembrane region" description="Helical" evidence="1">
    <location>
        <begin position="41"/>
        <end position="66"/>
    </location>
</feature>
<keyword evidence="1" id="KW-1133">Transmembrane helix</keyword>
<gene>
    <name evidence="2" type="ORF">SAMN05216388_103824</name>
</gene>
<evidence type="ECO:0000313" key="3">
    <source>
        <dbReference type="Proteomes" id="UP000198775"/>
    </source>
</evidence>